<dbReference type="Pfam" id="PF23953">
    <property type="entry name" value="TPR_COPA_B"/>
    <property type="match status" value="1"/>
</dbReference>
<dbReference type="GeneID" id="127149023"/>
<evidence type="ECO:0000313" key="4">
    <source>
        <dbReference type="RefSeq" id="XP_050939633.1"/>
    </source>
</evidence>
<proteinExistence type="predicted"/>
<dbReference type="Gene3D" id="1.25.40.470">
    <property type="match status" value="1"/>
</dbReference>
<dbReference type="Proteomes" id="UP001652600">
    <property type="component" value="Chromosome 4"/>
</dbReference>
<sequence length="76" mass="8762">MRGDYERANEILPSIPKEHRNSVARFLEARGMIEEALEVATDPEEYPNLFNDWQVALSVESRAAQDRELSLNKCLQ</sequence>
<feature type="domain" description="COPA/B TPR" evidence="1">
    <location>
        <begin position="1"/>
        <end position="45"/>
    </location>
</feature>
<reference evidence="3 4" key="1">
    <citation type="submission" date="2025-05" db="UniProtKB">
        <authorList>
            <consortium name="RefSeq"/>
        </authorList>
    </citation>
    <scope>IDENTIFICATION</scope>
    <source>
        <tissue evidence="3 4">Stem</tissue>
    </source>
</reference>
<name>A0ABM3KPC8_CUCME</name>
<accession>A0ABM3KPC8</accession>
<evidence type="ECO:0000313" key="2">
    <source>
        <dbReference type="Proteomes" id="UP001652600"/>
    </source>
</evidence>
<evidence type="ECO:0000313" key="3">
    <source>
        <dbReference type="RefSeq" id="XP_050939632.1"/>
    </source>
</evidence>
<dbReference type="RefSeq" id="XP_050939632.1">
    <property type="nucleotide sequence ID" value="XM_051083675.1"/>
</dbReference>
<dbReference type="InterPro" id="IPR056176">
    <property type="entry name" value="TPR_COPA_B"/>
</dbReference>
<evidence type="ECO:0000259" key="1">
    <source>
        <dbReference type="Pfam" id="PF23953"/>
    </source>
</evidence>
<protein>
    <submittedName>
        <fullName evidence="3 4">Coatomer subunit beta'-1-like</fullName>
    </submittedName>
</protein>
<organism evidence="2 3">
    <name type="scientific">Cucumis melo</name>
    <name type="common">Muskmelon</name>
    <dbReference type="NCBI Taxonomy" id="3656"/>
    <lineage>
        <taxon>Eukaryota</taxon>
        <taxon>Viridiplantae</taxon>
        <taxon>Streptophyta</taxon>
        <taxon>Embryophyta</taxon>
        <taxon>Tracheophyta</taxon>
        <taxon>Spermatophyta</taxon>
        <taxon>Magnoliopsida</taxon>
        <taxon>eudicotyledons</taxon>
        <taxon>Gunneridae</taxon>
        <taxon>Pentapetalae</taxon>
        <taxon>rosids</taxon>
        <taxon>fabids</taxon>
        <taxon>Cucurbitales</taxon>
        <taxon>Cucurbitaceae</taxon>
        <taxon>Benincaseae</taxon>
        <taxon>Cucumis</taxon>
    </lineage>
</organism>
<gene>
    <name evidence="3 4" type="primary">LOC127149023</name>
</gene>
<keyword evidence="2" id="KW-1185">Reference proteome</keyword>
<dbReference type="RefSeq" id="XP_050939633.1">
    <property type="nucleotide sequence ID" value="XM_051083676.1"/>
</dbReference>